<evidence type="ECO:0000313" key="7">
    <source>
        <dbReference type="Proteomes" id="UP001596413"/>
    </source>
</evidence>
<dbReference type="InterPro" id="IPR009057">
    <property type="entry name" value="Homeodomain-like_sf"/>
</dbReference>
<evidence type="ECO:0000259" key="5">
    <source>
        <dbReference type="PROSITE" id="PS50977"/>
    </source>
</evidence>
<evidence type="ECO:0000256" key="3">
    <source>
        <dbReference type="ARBA" id="ARBA00023163"/>
    </source>
</evidence>
<dbReference type="PROSITE" id="PS50977">
    <property type="entry name" value="HTH_TETR_2"/>
    <property type="match status" value="1"/>
</dbReference>
<dbReference type="EMBL" id="JBHSZO010000008">
    <property type="protein sequence ID" value="MFC7217968.1"/>
    <property type="molecule type" value="Genomic_DNA"/>
</dbReference>
<dbReference type="InterPro" id="IPR004111">
    <property type="entry name" value="Repressor_TetR_C"/>
</dbReference>
<keyword evidence="1" id="KW-0805">Transcription regulation</keyword>
<accession>A0ABW2GEK6</accession>
<evidence type="ECO:0000256" key="1">
    <source>
        <dbReference type="ARBA" id="ARBA00023015"/>
    </source>
</evidence>
<dbReference type="RefSeq" id="WP_386413224.1">
    <property type="nucleotide sequence ID" value="NZ_JBHSZO010000008.1"/>
</dbReference>
<evidence type="ECO:0000256" key="2">
    <source>
        <dbReference type="ARBA" id="ARBA00023125"/>
    </source>
</evidence>
<dbReference type="SUPFAM" id="SSF48498">
    <property type="entry name" value="Tetracyclin repressor-like, C-terminal domain"/>
    <property type="match status" value="1"/>
</dbReference>
<comment type="caution">
    <text evidence="6">The sequence shown here is derived from an EMBL/GenBank/DDBJ whole genome shotgun (WGS) entry which is preliminary data.</text>
</comment>
<gene>
    <name evidence="6" type="ORF">ACFQLX_07280</name>
</gene>
<dbReference type="InterPro" id="IPR050109">
    <property type="entry name" value="HTH-type_TetR-like_transc_reg"/>
</dbReference>
<evidence type="ECO:0000313" key="6">
    <source>
        <dbReference type="EMBL" id="MFC7217968.1"/>
    </source>
</evidence>
<keyword evidence="7" id="KW-1185">Reference proteome</keyword>
<keyword evidence="3" id="KW-0804">Transcription</keyword>
<dbReference type="Pfam" id="PF00440">
    <property type="entry name" value="TetR_N"/>
    <property type="match status" value="1"/>
</dbReference>
<name>A0ABW2GEK6_9ACTN</name>
<dbReference type="Gene3D" id="1.10.10.60">
    <property type="entry name" value="Homeodomain-like"/>
    <property type="match status" value="1"/>
</dbReference>
<evidence type="ECO:0000256" key="4">
    <source>
        <dbReference type="PROSITE-ProRule" id="PRU00335"/>
    </source>
</evidence>
<proteinExistence type="predicted"/>
<dbReference type="SUPFAM" id="SSF46689">
    <property type="entry name" value="Homeodomain-like"/>
    <property type="match status" value="1"/>
</dbReference>
<dbReference type="InterPro" id="IPR036271">
    <property type="entry name" value="Tet_transcr_reg_TetR-rel_C_sf"/>
</dbReference>
<feature type="domain" description="HTH tetR-type" evidence="5">
    <location>
        <begin position="35"/>
        <end position="95"/>
    </location>
</feature>
<dbReference type="Gene3D" id="1.10.357.10">
    <property type="entry name" value="Tetracycline Repressor, domain 2"/>
    <property type="match status" value="1"/>
</dbReference>
<dbReference type="PRINTS" id="PR00455">
    <property type="entry name" value="HTHTETR"/>
</dbReference>
<dbReference type="Proteomes" id="UP001596413">
    <property type="component" value="Unassembled WGS sequence"/>
</dbReference>
<feature type="DNA-binding region" description="H-T-H motif" evidence="4">
    <location>
        <begin position="58"/>
        <end position="77"/>
    </location>
</feature>
<dbReference type="Pfam" id="PF02909">
    <property type="entry name" value="TetR_C_1"/>
    <property type="match status" value="1"/>
</dbReference>
<dbReference type="PANTHER" id="PTHR30055:SF151">
    <property type="entry name" value="TRANSCRIPTIONAL REGULATORY PROTEIN"/>
    <property type="match status" value="1"/>
</dbReference>
<dbReference type="PANTHER" id="PTHR30055">
    <property type="entry name" value="HTH-TYPE TRANSCRIPTIONAL REGULATOR RUTR"/>
    <property type="match status" value="1"/>
</dbReference>
<sequence length="251" mass="27721">MTSERRPVRDASASVWLREKPVRASSAGGGAQPAGLRLERIVAATVELLDAEGLAKLSMRRLAAGLGVTAMSVYWYVDTKDELLELALDQVHQDLRLPAEDADWRERLRQLAREHRRMLVAHPWVSPLAGEYLNIGPHALAFAGSAQRAIRASGLPDHSWMGALSLLFQFTYGFGTVEGRWRERCRASGVDEDTFYGEVMERLSGREKYAESLATVRARGGETVHAMRERDFEFALDCALAGIAALGGQAR</sequence>
<keyword evidence="2 4" id="KW-0238">DNA-binding</keyword>
<organism evidence="6 7">
    <name type="scientific">Streptomyces polyrhachis</name>
    <dbReference type="NCBI Taxonomy" id="1282885"/>
    <lineage>
        <taxon>Bacteria</taxon>
        <taxon>Bacillati</taxon>
        <taxon>Actinomycetota</taxon>
        <taxon>Actinomycetes</taxon>
        <taxon>Kitasatosporales</taxon>
        <taxon>Streptomycetaceae</taxon>
        <taxon>Streptomyces</taxon>
    </lineage>
</organism>
<dbReference type="InterPro" id="IPR001647">
    <property type="entry name" value="HTH_TetR"/>
</dbReference>
<protein>
    <submittedName>
        <fullName evidence="6">TetR/AcrR family transcriptional regulator</fullName>
    </submittedName>
</protein>
<reference evidence="7" key="1">
    <citation type="journal article" date="2019" name="Int. J. Syst. Evol. Microbiol.">
        <title>The Global Catalogue of Microorganisms (GCM) 10K type strain sequencing project: providing services to taxonomists for standard genome sequencing and annotation.</title>
        <authorList>
            <consortium name="The Broad Institute Genomics Platform"/>
            <consortium name="The Broad Institute Genome Sequencing Center for Infectious Disease"/>
            <person name="Wu L."/>
            <person name="Ma J."/>
        </authorList>
    </citation>
    <scope>NUCLEOTIDE SEQUENCE [LARGE SCALE GENOMIC DNA]</scope>
    <source>
        <strain evidence="7">CGMCC 1.13681</strain>
    </source>
</reference>